<keyword evidence="2" id="KW-1185">Reference proteome</keyword>
<dbReference type="Proteomes" id="UP001107558">
    <property type="component" value="Chromosome 1"/>
</dbReference>
<accession>A0A9J6CG55</accession>
<name>A0A9J6CG55_POLVA</name>
<evidence type="ECO:0000313" key="1">
    <source>
        <dbReference type="EMBL" id="KAG5680933.1"/>
    </source>
</evidence>
<evidence type="ECO:0000313" key="2">
    <source>
        <dbReference type="Proteomes" id="UP001107558"/>
    </source>
</evidence>
<sequence length="92" mass="10940">MHQKYKCRIQMQLFQVQSTKITSHNRAIAKKDFRDLIHHKNCLKIHIVNDMESVRVVAGRHLSAFLCLDQFMLTNYRIIRFVCGTDSFFKII</sequence>
<gene>
    <name evidence="1" type="ORF">PVAND_010409</name>
</gene>
<reference evidence="1" key="1">
    <citation type="submission" date="2021-03" db="EMBL/GenBank/DDBJ databases">
        <title>Chromosome level genome of the anhydrobiotic midge Polypedilum vanderplanki.</title>
        <authorList>
            <person name="Yoshida Y."/>
            <person name="Kikawada T."/>
            <person name="Gusev O."/>
        </authorList>
    </citation>
    <scope>NUCLEOTIDE SEQUENCE</scope>
    <source>
        <strain evidence="1">NIAS01</strain>
        <tissue evidence="1">Whole body or cell culture</tissue>
    </source>
</reference>
<comment type="caution">
    <text evidence="1">The sequence shown here is derived from an EMBL/GenBank/DDBJ whole genome shotgun (WGS) entry which is preliminary data.</text>
</comment>
<dbReference type="AlphaFoldDB" id="A0A9J6CG55"/>
<dbReference type="EMBL" id="JADBJN010000001">
    <property type="protein sequence ID" value="KAG5680933.1"/>
    <property type="molecule type" value="Genomic_DNA"/>
</dbReference>
<proteinExistence type="predicted"/>
<protein>
    <submittedName>
        <fullName evidence="1">Uncharacterized protein</fullName>
    </submittedName>
</protein>
<organism evidence="1 2">
    <name type="scientific">Polypedilum vanderplanki</name>
    <name type="common">Sleeping chironomid midge</name>
    <dbReference type="NCBI Taxonomy" id="319348"/>
    <lineage>
        <taxon>Eukaryota</taxon>
        <taxon>Metazoa</taxon>
        <taxon>Ecdysozoa</taxon>
        <taxon>Arthropoda</taxon>
        <taxon>Hexapoda</taxon>
        <taxon>Insecta</taxon>
        <taxon>Pterygota</taxon>
        <taxon>Neoptera</taxon>
        <taxon>Endopterygota</taxon>
        <taxon>Diptera</taxon>
        <taxon>Nematocera</taxon>
        <taxon>Chironomoidea</taxon>
        <taxon>Chironomidae</taxon>
        <taxon>Chironominae</taxon>
        <taxon>Polypedilum</taxon>
        <taxon>Polypedilum</taxon>
    </lineage>
</organism>